<reference evidence="2 3" key="1">
    <citation type="journal article" date="2020" name="ISME J.">
        <title>Uncovering the hidden diversity of litter-decomposition mechanisms in mushroom-forming fungi.</title>
        <authorList>
            <person name="Floudas D."/>
            <person name="Bentzer J."/>
            <person name="Ahren D."/>
            <person name="Johansson T."/>
            <person name="Persson P."/>
            <person name="Tunlid A."/>
        </authorList>
    </citation>
    <scope>NUCLEOTIDE SEQUENCE [LARGE SCALE GENOMIC DNA]</scope>
    <source>
        <strain evidence="2 3">CBS 406.79</strain>
    </source>
</reference>
<dbReference type="Proteomes" id="UP000518752">
    <property type="component" value="Unassembled WGS sequence"/>
</dbReference>
<dbReference type="InterPro" id="IPR019236">
    <property type="entry name" value="APP1_cat"/>
</dbReference>
<dbReference type="PANTHER" id="PTHR28208:SF1">
    <property type="entry name" value="FILAMENT ORGANIZATION PROTEIN APP1-LIKE, PUTATIVE (AFU_ORTHOLOGUE AFUA_1G06650)-RELATED"/>
    <property type="match status" value="1"/>
</dbReference>
<gene>
    <name evidence="2" type="ORF">D9757_011244</name>
</gene>
<sequence length="292" mass="32079">MIHAAKDTLKVVNDFENKLTTAVERMKLFGTIGVPEVHIKVPVQGCSHESKLPNTEFNLELGFVSADASLGSCPFTAGTALKTAKLSSDDSDTPSATVFYSSSEGLGVILDVDDSIKITNVLNKSLVTENTLYKDPVPVAGMPDLYSHLLKSLTTKSIPPQFLYVSGSPSNYTLSSPSFFSLIFRKPMISGDADEGKVDYKVKQINRIQGMYPKKRFLAVGDSTEMDPEVCGKIFKQHEGFLRCIWIHMDGAKNSQARFDAAFEGIPKDKYRLYKDSDIGTLKDIDVARGKC</sequence>
<dbReference type="GO" id="GO:0008195">
    <property type="term" value="F:phosphatidate phosphatase activity"/>
    <property type="evidence" value="ECO:0007669"/>
    <property type="project" value="InterPro"/>
</dbReference>
<dbReference type="Pfam" id="PF09949">
    <property type="entry name" value="APP1_cat"/>
    <property type="match status" value="1"/>
</dbReference>
<keyword evidence="3" id="KW-1185">Reference proteome</keyword>
<accession>A0A8H5LSK7</accession>
<dbReference type="InterPro" id="IPR052935">
    <property type="entry name" value="Mg2+_PAP"/>
</dbReference>
<proteinExistence type="predicted"/>
<feature type="domain" description="Phosphatidate phosphatase APP1 catalytic" evidence="1">
    <location>
        <begin position="107"/>
        <end position="248"/>
    </location>
</feature>
<protein>
    <recommendedName>
        <fullName evidence="1">Phosphatidate phosphatase APP1 catalytic domain-containing protein</fullName>
    </recommendedName>
</protein>
<dbReference type="AlphaFoldDB" id="A0A8H5LSK7"/>
<dbReference type="PANTHER" id="PTHR28208">
    <property type="entry name" value="PHOSPHATIDATE PHOSPHATASE APP1"/>
    <property type="match status" value="1"/>
</dbReference>
<evidence type="ECO:0000313" key="3">
    <source>
        <dbReference type="Proteomes" id="UP000518752"/>
    </source>
</evidence>
<evidence type="ECO:0000313" key="2">
    <source>
        <dbReference type="EMBL" id="KAF5367896.1"/>
    </source>
</evidence>
<dbReference type="EMBL" id="JAACJN010000138">
    <property type="protein sequence ID" value="KAF5367896.1"/>
    <property type="molecule type" value="Genomic_DNA"/>
</dbReference>
<organism evidence="2 3">
    <name type="scientific">Collybiopsis confluens</name>
    <dbReference type="NCBI Taxonomy" id="2823264"/>
    <lineage>
        <taxon>Eukaryota</taxon>
        <taxon>Fungi</taxon>
        <taxon>Dikarya</taxon>
        <taxon>Basidiomycota</taxon>
        <taxon>Agaricomycotina</taxon>
        <taxon>Agaricomycetes</taxon>
        <taxon>Agaricomycetidae</taxon>
        <taxon>Agaricales</taxon>
        <taxon>Marasmiineae</taxon>
        <taxon>Omphalotaceae</taxon>
        <taxon>Collybiopsis</taxon>
    </lineage>
</organism>
<evidence type="ECO:0000259" key="1">
    <source>
        <dbReference type="Pfam" id="PF09949"/>
    </source>
</evidence>
<comment type="caution">
    <text evidence="2">The sequence shown here is derived from an EMBL/GenBank/DDBJ whole genome shotgun (WGS) entry which is preliminary data.</text>
</comment>
<name>A0A8H5LSK7_9AGAR</name>
<dbReference type="OrthoDB" id="414243at2759"/>
<dbReference type="GO" id="GO:0030479">
    <property type="term" value="C:actin cortical patch"/>
    <property type="evidence" value="ECO:0007669"/>
    <property type="project" value="TreeGrafter"/>
</dbReference>